<evidence type="ECO:0000313" key="12">
    <source>
        <dbReference type="Proteomes" id="UP000030710"/>
    </source>
</evidence>
<dbReference type="STRING" id="1238425.J07HQW2_01206"/>
<dbReference type="GO" id="GO:0006284">
    <property type="term" value="P:base-excision repair"/>
    <property type="evidence" value="ECO:0007669"/>
    <property type="project" value="InterPro"/>
</dbReference>
<keyword evidence="7" id="KW-0511">Multifunctional enzyme</keyword>
<feature type="domain" description="HhH-GPD" evidence="10">
    <location>
        <begin position="141"/>
        <end position="305"/>
    </location>
</feature>
<dbReference type="SUPFAM" id="SSF55945">
    <property type="entry name" value="TATA-box binding protein-like"/>
    <property type="match status" value="1"/>
</dbReference>
<dbReference type="HOGENOM" id="CLU_027543_3_0_2"/>
<dbReference type="Pfam" id="PF00730">
    <property type="entry name" value="HhH-GPD"/>
    <property type="match status" value="1"/>
</dbReference>
<dbReference type="GO" id="GO:0008534">
    <property type="term" value="F:oxidized purine nucleobase lesion DNA N-glycosylase activity"/>
    <property type="evidence" value="ECO:0007669"/>
    <property type="project" value="InterPro"/>
</dbReference>
<dbReference type="GO" id="GO:0003684">
    <property type="term" value="F:damaged DNA binding"/>
    <property type="evidence" value="ECO:0007669"/>
    <property type="project" value="InterPro"/>
</dbReference>
<dbReference type="InterPro" id="IPR011257">
    <property type="entry name" value="DNA_glycosylase"/>
</dbReference>
<evidence type="ECO:0000256" key="1">
    <source>
        <dbReference type="ARBA" id="ARBA00010679"/>
    </source>
</evidence>
<dbReference type="GO" id="GO:0006289">
    <property type="term" value="P:nucleotide-excision repair"/>
    <property type="evidence" value="ECO:0007669"/>
    <property type="project" value="InterPro"/>
</dbReference>
<evidence type="ECO:0000256" key="5">
    <source>
        <dbReference type="ARBA" id="ARBA00023204"/>
    </source>
</evidence>
<dbReference type="Proteomes" id="UP000030710">
    <property type="component" value="Unassembled WGS sequence"/>
</dbReference>
<dbReference type="InterPro" id="IPR023170">
    <property type="entry name" value="HhH_base_excis_C"/>
</dbReference>
<dbReference type="Pfam" id="PF07934">
    <property type="entry name" value="OGG_N"/>
    <property type="match status" value="1"/>
</dbReference>
<evidence type="ECO:0000256" key="2">
    <source>
        <dbReference type="ARBA" id="ARBA00012720"/>
    </source>
</evidence>
<keyword evidence="4" id="KW-0378">Hydrolase</keyword>
<dbReference type="SMART" id="SM00478">
    <property type="entry name" value="ENDO3c"/>
    <property type="match status" value="1"/>
</dbReference>
<dbReference type="Gene3D" id="1.10.340.30">
    <property type="entry name" value="Hypothetical protein, domain 2"/>
    <property type="match status" value="1"/>
</dbReference>
<evidence type="ECO:0000259" key="10">
    <source>
        <dbReference type="SMART" id="SM00478"/>
    </source>
</evidence>
<evidence type="ECO:0000256" key="7">
    <source>
        <dbReference type="ARBA" id="ARBA00023268"/>
    </source>
</evidence>
<evidence type="ECO:0000256" key="3">
    <source>
        <dbReference type="ARBA" id="ARBA00022763"/>
    </source>
</evidence>
<dbReference type="PANTHER" id="PTHR10242:SF2">
    <property type="entry name" value="N-GLYCOSYLASE_DNA LYASE"/>
    <property type="match status" value="1"/>
</dbReference>
<accession>U1MWF2</accession>
<dbReference type="SUPFAM" id="SSF48150">
    <property type="entry name" value="DNA-glycosylase"/>
    <property type="match status" value="1"/>
</dbReference>
<comment type="catalytic activity">
    <reaction evidence="9">
        <text>2'-deoxyribonucleotide-(2'-deoxyribose 5'-phosphate)-2'-deoxyribonucleotide-DNA = a 3'-end 2'-deoxyribonucleotide-(2,3-dehydro-2,3-deoxyribose 5'-phosphate)-DNA + a 5'-end 5'-phospho-2'-deoxyribonucleoside-DNA + H(+)</text>
        <dbReference type="Rhea" id="RHEA:66592"/>
        <dbReference type="Rhea" id="RHEA-COMP:13180"/>
        <dbReference type="Rhea" id="RHEA-COMP:16897"/>
        <dbReference type="Rhea" id="RHEA-COMP:17067"/>
        <dbReference type="ChEBI" id="CHEBI:15378"/>
        <dbReference type="ChEBI" id="CHEBI:136412"/>
        <dbReference type="ChEBI" id="CHEBI:157695"/>
        <dbReference type="ChEBI" id="CHEBI:167181"/>
        <dbReference type="EC" id="4.2.99.18"/>
    </reaction>
</comment>
<keyword evidence="8" id="KW-0326">Glycosidase</keyword>
<dbReference type="PANTHER" id="PTHR10242">
    <property type="entry name" value="8-OXOGUANINE DNA GLYCOSYLASE"/>
    <property type="match status" value="1"/>
</dbReference>
<dbReference type="CDD" id="cd00056">
    <property type="entry name" value="ENDO3c"/>
    <property type="match status" value="1"/>
</dbReference>
<dbReference type="Gene3D" id="3.30.310.260">
    <property type="match status" value="1"/>
</dbReference>
<keyword evidence="6" id="KW-0456">Lyase</keyword>
<dbReference type="GO" id="GO:0140078">
    <property type="term" value="F:class I DNA-(apurinic or apyrimidinic site) endonuclease activity"/>
    <property type="evidence" value="ECO:0007669"/>
    <property type="project" value="UniProtKB-EC"/>
</dbReference>
<evidence type="ECO:0000256" key="6">
    <source>
        <dbReference type="ARBA" id="ARBA00023239"/>
    </source>
</evidence>
<dbReference type="EMBL" id="KE356561">
    <property type="protein sequence ID" value="ERG94764.1"/>
    <property type="molecule type" value="Genomic_DNA"/>
</dbReference>
<dbReference type="InterPro" id="IPR012904">
    <property type="entry name" value="OGG_N"/>
</dbReference>
<evidence type="ECO:0000256" key="8">
    <source>
        <dbReference type="ARBA" id="ARBA00023295"/>
    </source>
</evidence>
<dbReference type="EC" id="4.2.99.18" evidence="2"/>
<keyword evidence="3" id="KW-0227">DNA damage</keyword>
<protein>
    <recommendedName>
        <fullName evidence="2">DNA-(apurinic or apyrimidinic site) lyase</fullName>
        <ecNumber evidence="2">4.2.99.18</ecNumber>
    </recommendedName>
</protein>
<evidence type="ECO:0000256" key="4">
    <source>
        <dbReference type="ARBA" id="ARBA00022801"/>
    </source>
</evidence>
<evidence type="ECO:0000313" key="11">
    <source>
        <dbReference type="EMBL" id="ERG94764.1"/>
    </source>
</evidence>
<reference evidence="11 12" key="1">
    <citation type="journal article" date="2013" name="PLoS ONE">
        <title>Assembly-driven community genomics of a hypersaline microbial ecosystem.</title>
        <authorList>
            <person name="Podell S."/>
            <person name="Ugalde J.A."/>
            <person name="Narasingarao P."/>
            <person name="Banfield J.F."/>
            <person name="Heidelberg K.B."/>
            <person name="Allen E.E."/>
        </authorList>
    </citation>
    <scope>NUCLEOTIDE SEQUENCE [LARGE SCALE GENOMIC DNA]</scope>
    <source>
        <strain evidence="12">J07HQW2</strain>
    </source>
</reference>
<sequence>MDHSGFESGSIDLQDIAGPFDLQATLESGQSYLWDRSDGGMYDSMSVSGGPKWYETVAPPIDGITDSSIIIRVRQREGQLEWEATEDPVDLLEHLLRLDDDLASIYDSFPDDELIKTAVESFSGLRLVRDPPFSTLISFICSAQMRVSRIHQMQMSMANTFGTTHTVADESFTAFPTPSQLAAQSESELRDLSLGYRAPYVQRTAKMVATDEAHPATAGEYNYEKAREYLTQFIGVGNKVADCVLLFSLDYTEAVPLDTWIQTAIAEHFPTCDRDGYIQTSRAIRDRLGSQYAGYAQTYVFYYLRSGGEV</sequence>
<keyword evidence="5" id="KW-0234">DNA repair</keyword>
<comment type="similarity">
    <text evidence="1">Belongs to the type-1 OGG1 family.</text>
</comment>
<dbReference type="eggNOG" id="arCOG00464">
    <property type="taxonomic scope" value="Archaea"/>
</dbReference>
<proteinExistence type="inferred from homology"/>
<dbReference type="InterPro" id="IPR052054">
    <property type="entry name" value="Oxidative_DNA_repair_enzyme"/>
</dbReference>
<gene>
    <name evidence="11" type="ORF">J07HQW2_01206</name>
</gene>
<dbReference type="Gene3D" id="1.10.1670.10">
    <property type="entry name" value="Helix-hairpin-Helix base-excision DNA repair enzymes (C-terminal)"/>
    <property type="match status" value="1"/>
</dbReference>
<dbReference type="AlphaFoldDB" id="U1MWF2"/>
<dbReference type="InterPro" id="IPR003265">
    <property type="entry name" value="HhH-GPD_domain"/>
</dbReference>
<evidence type="ECO:0000256" key="9">
    <source>
        <dbReference type="ARBA" id="ARBA00044632"/>
    </source>
</evidence>
<dbReference type="RefSeq" id="WP_021054255.1">
    <property type="nucleotide sequence ID" value="NZ_KE356561.1"/>
</dbReference>
<name>U1MWF2_9EURY</name>
<organism evidence="11 12">
    <name type="scientific">Haloquadratum walsbyi J07HQW2</name>
    <dbReference type="NCBI Taxonomy" id="1238425"/>
    <lineage>
        <taxon>Archaea</taxon>
        <taxon>Methanobacteriati</taxon>
        <taxon>Methanobacteriota</taxon>
        <taxon>Stenosarchaea group</taxon>
        <taxon>Halobacteria</taxon>
        <taxon>Halobacteriales</taxon>
        <taxon>Haloferacaceae</taxon>
        <taxon>Haloquadratum</taxon>
    </lineage>
</organism>